<feature type="transmembrane region" description="Helical" evidence="2">
    <location>
        <begin position="114"/>
        <end position="135"/>
    </location>
</feature>
<feature type="compositionally biased region" description="Basic and acidic residues" evidence="1">
    <location>
        <begin position="38"/>
        <end position="73"/>
    </location>
</feature>
<feature type="transmembrane region" description="Helical" evidence="2">
    <location>
        <begin position="177"/>
        <end position="193"/>
    </location>
</feature>
<gene>
    <name evidence="3" type="ORF">P4T90_16095</name>
</gene>
<protein>
    <submittedName>
        <fullName evidence="3">Uncharacterized protein</fullName>
    </submittedName>
</protein>
<evidence type="ECO:0000313" key="3">
    <source>
        <dbReference type="EMBL" id="MED1204569.1"/>
    </source>
</evidence>
<feature type="region of interest" description="Disordered" evidence="1">
    <location>
        <begin position="274"/>
        <end position="293"/>
    </location>
</feature>
<feature type="compositionally biased region" description="Polar residues" evidence="1">
    <location>
        <begin position="282"/>
        <end position="293"/>
    </location>
</feature>
<evidence type="ECO:0000256" key="2">
    <source>
        <dbReference type="SAM" id="Phobius"/>
    </source>
</evidence>
<feature type="transmembrane region" description="Helical" evidence="2">
    <location>
        <begin position="226"/>
        <end position="243"/>
    </location>
</feature>
<proteinExistence type="predicted"/>
<sequence>MDRHSRSGQQAEDTFNVNNQGEEYTARQETENIYAEEYIDREHSTRHVEESVPSEENKEIKYPNRQELRKAQEEKGYKQRFLGMNKNKSVEEPETDGYTRSRSRKPKSKKKADLFWGKIVLKILAVAAVCYNIHFLLNFMNDSFSSLYHTISVVGICIAINYIAIWILFYKNALIRFYLSLIAILGALGYYFYTTYTTQSILGHNLVSSALVAVAAVIAINPKVNYYVKSLAFMVIPLAGIYLSGNKFALVWALLFNAGLILFFRVAKSNKKEPRFKRKQKQSAYDSRSYKQN</sequence>
<keyword evidence="2" id="KW-0472">Membrane</keyword>
<keyword evidence="2" id="KW-0812">Transmembrane</keyword>
<name>A0ABU6MJU4_9BACI</name>
<feature type="transmembrane region" description="Helical" evidence="2">
    <location>
        <begin position="147"/>
        <end position="170"/>
    </location>
</feature>
<accession>A0ABU6MJU4</accession>
<dbReference type="EMBL" id="JARMAB010000024">
    <property type="protein sequence ID" value="MED1204569.1"/>
    <property type="molecule type" value="Genomic_DNA"/>
</dbReference>
<keyword evidence="4" id="KW-1185">Reference proteome</keyword>
<dbReference type="RefSeq" id="WP_066265101.1">
    <property type="nucleotide sequence ID" value="NZ_JARMAB010000024.1"/>
</dbReference>
<dbReference type="Proteomes" id="UP001341444">
    <property type="component" value="Unassembled WGS sequence"/>
</dbReference>
<organism evidence="3 4">
    <name type="scientific">Heyndrickxia acidicola</name>
    <dbReference type="NCBI Taxonomy" id="209389"/>
    <lineage>
        <taxon>Bacteria</taxon>
        <taxon>Bacillati</taxon>
        <taxon>Bacillota</taxon>
        <taxon>Bacilli</taxon>
        <taxon>Bacillales</taxon>
        <taxon>Bacillaceae</taxon>
        <taxon>Heyndrickxia</taxon>
    </lineage>
</organism>
<evidence type="ECO:0000313" key="4">
    <source>
        <dbReference type="Proteomes" id="UP001341444"/>
    </source>
</evidence>
<comment type="caution">
    <text evidence="3">The sequence shown here is derived from an EMBL/GenBank/DDBJ whole genome shotgun (WGS) entry which is preliminary data.</text>
</comment>
<feature type="transmembrane region" description="Helical" evidence="2">
    <location>
        <begin position="199"/>
        <end position="219"/>
    </location>
</feature>
<feature type="region of interest" description="Disordered" evidence="1">
    <location>
        <begin position="1"/>
        <end position="73"/>
    </location>
</feature>
<feature type="transmembrane region" description="Helical" evidence="2">
    <location>
        <begin position="249"/>
        <end position="267"/>
    </location>
</feature>
<reference evidence="3 4" key="1">
    <citation type="submission" date="2023-03" db="EMBL/GenBank/DDBJ databases">
        <title>Bacillus Genome Sequencing.</title>
        <authorList>
            <person name="Dunlap C."/>
        </authorList>
    </citation>
    <scope>NUCLEOTIDE SEQUENCE [LARGE SCALE GENOMIC DNA]</scope>
    <source>
        <strain evidence="3 4">B-23453</strain>
    </source>
</reference>
<keyword evidence="2" id="KW-1133">Transmembrane helix</keyword>
<evidence type="ECO:0000256" key="1">
    <source>
        <dbReference type="SAM" id="MobiDB-lite"/>
    </source>
</evidence>
<feature type="compositionally biased region" description="Polar residues" evidence="1">
    <location>
        <begin position="7"/>
        <end position="22"/>
    </location>
</feature>